<dbReference type="CDD" id="cd23158">
    <property type="entry name" value="Prefoldin_UXT"/>
    <property type="match status" value="1"/>
</dbReference>
<accession>A0A182T1W0</accession>
<proteinExistence type="inferred from homology"/>
<evidence type="ECO:0000256" key="1">
    <source>
        <dbReference type="ARBA" id="ARBA00010048"/>
    </source>
</evidence>
<reference evidence="4" key="1">
    <citation type="submission" date="2013-09" db="EMBL/GenBank/DDBJ databases">
        <title>The Genome Sequence of Anopheles maculatus species B.</title>
        <authorList>
            <consortium name="The Broad Institute Genomics Platform"/>
            <person name="Neafsey D.E."/>
            <person name="Besansky N."/>
            <person name="Howell P."/>
            <person name="Walton C."/>
            <person name="Young S.K."/>
            <person name="Zeng Q."/>
            <person name="Gargeya S."/>
            <person name="Fitzgerald M."/>
            <person name="Haas B."/>
            <person name="Abouelleil A."/>
            <person name="Allen A.W."/>
            <person name="Alvarado L."/>
            <person name="Arachchi H.M."/>
            <person name="Berlin A.M."/>
            <person name="Chapman S.B."/>
            <person name="Gainer-Dewar J."/>
            <person name="Goldberg J."/>
            <person name="Griggs A."/>
            <person name="Gujja S."/>
            <person name="Hansen M."/>
            <person name="Howarth C."/>
            <person name="Imamovic A."/>
            <person name="Ireland A."/>
            <person name="Larimer J."/>
            <person name="McCowan C."/>
            <person name="Murphy C."/>
            <person name="Pearson M."/>
            <person name="Poon T.W."/>
            <person name="Priest M."/>
            <person name="Roberts A."/>
            <person name="Saif S."/>
            <person name="Shea T."/>
            <person name="Sisk P."/>
            <person name="Sykes S."/>
            <person name="Wortman J."/>
            <person name="Nusbaum C."/>
            <person name="Birren B."/>
        </authorList>
    </citation>
    <scope>NUCLEOTIDE SEQUENCE [LARGE SCALE GENOMIC DNA]</scope>
    <source>
        <strain evidence="4">maculatus3</strain>
    </source>
</reference>
<reference evidence="3" key="2">
    <citation type="submission" date="2020-05" db="UniProtKB">
        <authorList>
            <consortium name="EnsemblMetazoa"/>
        </authorList>
    </citation>
    <scope>IDENTIFICATION</scope>
    <source>
        <strain evidence="3">maculatus3</strain>
    </source>
</reference>
<keyword evidence="2" id="KW-0175">Coiled coil</keyword>
<keyword evidence="4" id="KW-1185">Reference proteome</keyword>
<evidence type="ECO:0000313" key="3">
    <source>
        <dbReference type="EnsemblMetazoa" id="AMAM017954-PA"/>
    </source>
</evidence>
<feature type="coiled-coil region" evidence="2">
    <location>
        <begin position="16"/>
        <end position="43"/>
    </location>
</feature>
<dbReference type="GO" id="GO:1990113">
    <property type="term" value="P:RNA polymerase I assembly"/>
    <property type="evidence" value="ECO:0007669"/>
    <property type="project" value="TreeGrafter"/>
</dbReference>
<dbReference type="GO" id="GO:0005737">
    <property type="term" value="C:cytoplasm"/>
    <property type="evidence" value="ECO:0007669"/>
    <property type="project" value="TreeGrafter"/>
</dbReference>
<dbReference type="Gene3D" id="1.10.287.370">
    <property type="match status" value="1"/>
</dbReference>
<dbReference type="SUPFAM" id="SSF46579">
    <property type="entry name" value="Prefoldin"/>
    <property type="match status" value="1"/>
</dbReference>
<dbReference type="InterPro" id="IPR004127">
    <property type="entry name" value="Prefoldin_subunit_alpha"/>
</dbReference>
<dbReference type="GO" id="GO:0006457">
    <property type="term" value="P:protein folding"/>
    <property type="evidence" value="ECO:0007669"/>
    <property type="project" value="InterPro"/>
</dbReference>
<name>A0A182T1W0_9DIPT</name>
<dbReference type="VEuPathDB" id="VectorBase:AMAM017954"/>
<dbReference type="InterPro" id="IPR009053">
    <property type="entry name" value="Prefoldin"/>
</dbReference>
<dbReference type="InterPro" id="IPR011599">
    <property type="entry name" value="PFD_alpha_archaea"/>
</dbReference>
<dbReference type="NCBIfam" id="TIGR00293">
    <property type="entry name" value="prefoldin subunit alpha"/>
    <property type="match status" value="1"/>
</dbReference>
<protein>
    <recommendedName>
        <fullName evidence="5">Prefoldin subunit 3</fullName>
    </recommendedName>
</protein>
<dbReference type="EnsemblMetazoa" id="AMAM017954-RA">
    <property type="protein sequence ID" value="AMAM017954-PA"/>
    <property type="gene ID" value="AMAM017954"/>
</dbReference>
<dbReference type="GO" id="GO:1990115">
    <property type="term" value="P:RNA polymerase III assembly"/>
    <property type="evidence" value="ECO:0007669"/>
    <property type="project" value="TreeGrafter"/>
</dbReference>
<dbReference type="GO" id="GO:0051082">
    <property type="term" value="F:unfolded protein binding"/>
    <property type="evidence" value="ECO:0007669"/>
    <property type="project" value="InterPro"/>
</dbReference>
<comment type="similarity">
    <text evidence="1">Belongs to the prefoldin subunit alpha family.</text>
</comment>
<evidence type="ECO:0000256" key="2">
    <source>
        <dbReference type="SAM" id="Coils"/>
    </source>
</evidence>
<dbReference type="PANTHER" id="PTHR12674">
    <property type="entry name" value="PREFOLDIN SUBUNIT 5"/>
    <property type="match status" value="1"/>
</dbReference>
<dbReference type="Proteomes" id="UP000075901">
    <property type="component" value="Unassembled WGS sequence"/>
</dbReference>
<evidence type="ECO:0000313" key="4">
    <source>
        <dbReference type="Proteomes" id="UP000075901"/>
    </source>
</evidence>
<dbReference type="Pfam" id="PF02996">
    <property type="entry name" value="Prefoldin"/>
    <property type="match status" value="1"/>
</dbReference>
<sequence length="147" mass="17250">MGTHRMSPENVERFINEQLKEDLRVYEKRLKELNAEMLEYVQLKHMIETILTQDNRSVFKTQVNVGGNMFIKARAENVEHILVDVGLKVYVEFKIEEAIRFVEMKIKVLTKEVDVVREKSIETRAHIKLALLVIGDSQQLHTTQDDR</sequence>
<organism evidence="3 4">
    <name type="scientific">Anopheles maculatus</name>
    <dbReference type="NCBI Taxonomy" id="74869"/>
    <lineage>
        <taxon>Eukaryota</taxon>
        <taxon>Metazoa</taxon>
        <taxon>Ecdysozoa</taxon>
        <taxon>Arthropoda</taxon>
        <taxon>Hexapoda</taxon>
        <taxon>Insecta</taxon>
        <taxon>Pterygota</taxon>
        <taxon>Neoptera</taxon>
        <taxon>Endopterygota</taxon>
        <taxon>Diptera</taxon>
        <taxon>Nematocera</taxon>
        <taxon>Culicoidea</taxon>
        <taxon>Culicidae</taxon>
        <taxon>Anophelinae</taxon>
        <taxon>Anopheles</taxon>
        <taxon>Anopheles maculatus group</taxon>
    </lineage>
</organism>
<evidence type="ECO:0008006" key="5">
    <source>
        <dbReference type="Google" id="ProtNLM"/>
    </source>
</evidence>
<dbReference type="PANTHER" id="PTHR12674:SF2">
    <property type="entry name" value="PREFOLDIN SUBUNIT 5"/>
    <property type="match status" value="1"/>
</dbReference>
<dbReference type="AlphaFoldDB" id="A0A182T1W0"/>
<dbReference type="GO" id="GO:1990114">
    <property type="term" value="P:RNA polymerase II core complex assembly"/>
    <property type="evidence" value="ECO:0007669"/>
    <property type="project" value="TreeGrafter"/>
</dbReference>
<dbReference type="GO" id="GO:0016272">
    <property type="term" value="C:prefoldin complex"/>
    <property type="evidence" value="ECO:0007669"/>
    <property type="project" value="InterPro"/>
</dbReference>